<keyword evidence="1" id="KW-1133">Transmembrane helix</keyword>
<accession>F0NZV8</accession>
<reference evidence="2 3" key="1">
    <citation type="journal article" date="2011" name="Stand. Genomic Sci.">
        <title>Complete genome sequence of Weeksella virosa type strain (9751).</title>
        <authorList>
            <person name="Lang E."/>
            <person name="Teshima H."/>
            <person name="Lucas S."/>
            <person name="Lapidus A."/>
            <person name="Hammon N."/>
            <person name="Deshpande S."/>
            <person name="Nolan M."/>
            <person name="Cheng J.F."/>
            <person name="Pitluck S."/>
            <person name="Liolios K."/>
            <person name="Pagani I."/>
            <person name="Mikhailova N."/>
            <person name="Ivanova N."/>
            <person name="Mavromatis K."/>
            <person name="Pati A."/>
            <person name="Tapia R."/>
            <person name="Han C."/>
            <person name="Goodwin L."/>
            <person name="Chen A."/>
            <person name="Palaniappan K."/>
            <person name="Land M."/>
            <person name="Hauser L."/>
            <person name="Chang Y.J."/>
            <person name="Jeffries C.D."/>
            <person name="Brambilla E.M."/>
            <person name="Kopitz M."/>
            <person name="Rohde M."/>
            <person name="Goker M."/>
            <person name="Tindall B.J."/>
            <person name="Detter J.C."/>
            <person name="Woyke T."/>
            <person name="Bristow J."/>
            <person name="Eisen J.A."/>
            <person name="Markowitz V."/>
            <person name="Hugenholtz P."/>
            <person name="Klenk H.P."/>
            <person name="Kyrpides N.C."/>
        </authorList>
    </citation>
    <scope>NUCLEOTIDE SEQUENCE [LARGE SCALE GENOMIC DNA]</scope>
    <source>
        <strain evidence="3">ATCC 43766 / DSM 16922 / JCM 21250 / NBRC 16016 / NCTC 11634 / CL345/78</strain>
    </source>
</reference>
<keyword evidence="1" id="KW-0472">Membrane</keyword>
<evidence type="ECO:0000313" key="2">
    <source>
        <dbReference type="EMBL" id="ADX68382.1"/>
    </source>
</evidence>
<dbReference type="HOGENOM" id="CLU_2132508_0_0_10"/>
<keyword evidence="3" id="KW-1185">Reference proteome</keyword>
<dbReference type="eggNOG" id="ENOG50347N3">
    <property type="taxonomic scope" value="Bacteria"/>
</dbReference>
<evidence type="ECO:0000313" key="3">
    <source>
        <dbReference type="Proteomes" id="UP000008641"/>
    </source>
</evidence>
<reference evidence="3" key="2">
    <citation type="journal article" date="2011" name="Stand. Genomic Sci.">
        <title>Complete genome sequence of Weeksella virosa type strain (9751T).</title>
        <authorList>
            <person name="Lang E."/>
            <person name="Teshima H."/>
            <person name="Lucas S."/>
            <person name="Lapidus A."/>
            <person name="Hammon N."/>
            <person name="Deshpande S."/>
            <person name="Nolan M."/>
            <person name="Cheng J."/>
            <person name="Pitluck S."/>
            <person name="Liolios K."/>
            <person name="Pagani I."/>
            <person name="Mikhailova N."/>
            <person name="Ivanova N."/>
            <person name="Mavromatis K."/>
            <person name="Pati A."/>
            <person name="Tapia R."/>
            <person name="Han C."/>
            <person name="Goodwin L."/>
            <person name="Chen A."/>
            <person name="Palaniappan K."/>
            <person name="Land M."/>
            <person name="Hauser L."/>
            <person name="Chang Y."/>
            <person name="Jeffries C."/>
            <person name="Brambilla E."/>
            <person name="Kopitz M."/>
            <person name="Rohde M."/>
            <person name="Goker M."/>
            <person name="Tindall B."/>
            <person name="Detter J."/>
            <person name="Woyke T."/>
            <person name="Bristow J."/>
            <person name="Eisen J."/>
            <person name="Markowitz V."/>
            <person name="Hugenholtz P."/>
            <person name="Klenk H."/>
            <person name="Kyrpides N."/>
        </authorList>
    </citation>
    <scope>NUCLEOTIDE SEQUENCE [LARGE SCALE GENOMIC DNA]</scope>
    <source>
        <strain evidence="3">ATCC 43766 / DSM 16922 / JCM 21250 / NBRC 16016 / NCTC 11634 / CL345/78</strain>
    </source>
</reference>
<dbReference type="EMBL" id="CP002455">
    <property type="protein sequence ID" value="ADX68382.1"/>
    <property type="molecule type" value="Genomic_DNA"/>
</dbReference>
<gene>
    <name evidence="2" type="ordered locus">Weevi_1689</name>
</gene>
<name>F0NZV8_WEEVC</name>
<dbReference type="STRING" id="865938.Weevi_1689"/>
<keyword evidence="1" id="KW-0812">Transmembrane</keyword>
<sequence>MKKKTNKYTPGQAITNIDELRAAKRYLKRQINESEHAQDNSILGKAVGFIGNMNSADSIVSNRIQRSLNLVAEKISTRYPMGGVSKYILSGLVVITVPIITSKLQKFIQKKLS</sequence>
<dbReference type="KEGG" id="wvi:Weevi_1689"/>
<dbReference type="OrthoDB" id="1448534at2"/>
<evidence type="ECO:0000256" key="1">
    <source>
        <dbReference type="SAM" id="Phobius"/>
    </source>
</evidence>
<protein>
    <submittedName>
        <fullName evidence="2">Uncharacterized protein</fullName>
    </submittedName>
</protein>
<dbReference type="RefSeq" id="WP_013598771.1">
    <property type="nucleotide sequence ID" value="NC_015144.1"/>
</dbReference>
<proteinExistence type="predicted"/>
<organism evidence="2 3">
    <name type="scientific">Weeksella virosa (strain ATCC 43766 / DSM 16922 / JCM 21250 / CCUG 30538 / CDC 9751 / IAM 14551 / NBRC 16016 / NCTC 11634 / CL345/78)</name>
    <dbReference type="NCBI Taxonomy" id="865938"/>
    <lineage>
        <taxon>Bacteria</taxon>
        <taxon>Pseudomonadati</taxon>
        <taxon>Bacteroidota</taxon>
        <taxon>Flavobacteriia</taxon>
        <taxon>Flavobacteriales</taxon>
        <taxon>Weeksellaceae</taxon>
        <taxon>Weeksella</taxon>
    </lineage>
</organism>
<dbReference type="AlphaFoldDB" id="F0NZV8"/>
<feature type="transmembrane region" description="Helical" evidence="1">
    <location>
        <begin position="87"/>
        <end position="104"/>
    </location>
</feature>
<dbReference type="Proteomes" id="UP000008641">
    <property type="component" value="Chromosome"/>
</dbReference>